<protein>
    <submittedName>
        <fullName evidence="4">Flavodoxin</fullName>
    </submittedName>
</protein>
<evidence type="ECO:0000313" key="5">
    <source>
        <dbReference type="Proteomes" id="UP000823922"/>
    </source>
</evidence>
<feature type="compositionally biased region" description="Polar residues" evidence="1">
    <location>
        <begin position="49"/>
        <end position="62"/>
    </location>
</feature>
<comment type="caution">
    <text evidence="4">The sequence shown here is derived from an EMBL/GenBank/DDBJ whole genome shotgun (WGS) entry which is preliminary data.</text>
</comment>
<feature type="chain" id="PRO_5039413684" evidence="2">
    <location>
        <begin position="28"/>
        <end position="268"/>
    </location>
</feature>
<dbReference type="InterPro" id="IPR029039">
    <property type="entry name" value="Flavoprotein-like_sf"/>
</dbReference>
<dbReference type="EMBL" id="DWVS01000210">
    <property type="protein sequence ID" value="HJC88054.1"/>
    <property type="molecule type" value="Genomic_DNA"/>
</dbReference>
<dbReference type="GO" id="GO:0010181">
    <property type="term" value="F:FMN binding"/>
    <property type="evidence" value="ECO:0007669"/>
    <property type="project" value="InterPro"/>
</dbReference>
<dbReference type="NCBIfam" id="NF005389">
    <property type="entry name" value="PRK06934.1"/>
    <property type="match status" value="1"/>
</dbReference>
<dbReference type="GO" id="GO:0016651">
    <property type="term" value="F:oxidoreductase activity, acting on NAD(P)H"/>
    <property type="evidence" value="ECO:0007669"/>
    <property type="project" value="UniProtKB-ARBA"/>
</dbReference>
<sequence>MIHFRRKKGTSLPIAALAAALTVSLSACGSAGGSTSSQSSSAPEVSSAQTQDAETSEAQASDGTAAGTAAQESVTGAASSSESTAQESGSNILIAYFTAAENSGVDAVASASYTEIDGEALGRLRVIADMIQENVGGDLFSIHTSVVYPADGGELIDYAAQEQSENARPELTTHIENLDQYDTIFIGYPNWWADLPMAVYSFFDEYDFSGKTIIPFNVHNGSRFSRTIQTIEELEPDATVIENGFTVNERDVADAAGDVASWLQELGY</sequence>
<reference evidence="4" key="1">
    <citation type="journal article" date="2021" name="PeerJ">
        <title>Extensive microbial diversity within the chicken gut microbiome revealed by metagenomics and culture.</title>
        <authorList>
            <person name="Gilroy R."/>
            <person name="Ravi A."/>
            <person name="Getino M."/>
            <person name="Pursley I."/>
            <person name="Horton D.L."/>
            <person name="Alikhan N.F."/>
            <person name="Baker D."/>
            <person name="Gharbi K."/>
            <person name="Hall N."/>
            <person name="Watson M."/>
            <person name="Adriaenssens E.M."/>
            <person name="Foster-Nyarko E."/>
            <person name="Jarju S."/>
            <person name="Secka A."/>
            <person name="Antonio M."/>
            <person name="Oren A."/>
            <person name="Chaudhuri R.R."/>
            <person name="La Ragione R."/>
            <person name="Hildebrand F."/>
            <person name="Pallen M.J."/>
        </authorList>
    </citation>
    <scope>NUCLEOTIDE SEQUENCE</scope>
    <source>
        <strain evidence="4">ChiBcec1-1630</strain>
    </source>
</reference>
<evidence type="ECO:0000259" key="3">
    <source>
        <dbReference type="Pfam" id="PF12682"/>
    </source>
</evidence>
<evidence type="ECO:0000256" key="1">
    <source>
        <dbReference type="SAM" id="MobiDB-lite"/>
    </source>
</evidence>
<feature type="signal peptide" evidence="2">
    <location>
        <begin position="1"/>
        <end position="27"/>
    </location>
</feature>
<proteinExistence type="predicted"/>
<feature type="compositionally biased region" description="Low complexity" evidence="1">
    <location>
        <begin position="28"/>
        <end position="48"/>
    </location>
</feature>
<name>A0A9D2QL19_9FIRM</name>
<dbReference type="Pfam" id="PF12682">
    <property type="entry name" value="Flavodoxin_4"/>
    <property type="match status" value="1"/>
</dbReference>
<feature type="compositionally biased region" description="Low complexity" evidence="1">
    <location>
        <begin position="72"/>
        <end position="83"/>
    </location>
</feature>
<feature type="domain" description="Flavodoxin-like" evidence="3">
    <location>
        <begin position="124"/>
        <end position="263"/>
    </location>
</feature>
<dbReference type="PROSITE" id="PS51257">
    <property type="entry name" value="PROKAR_LIPOPROTEIN"/>
    <property type="match status" value="1"/>
</dbReference>
<organism evidence="4 5">
    <name type="scientific">Candidatus Eisenbergiella intestinigallinarum</name>
    <dbReference type="NCBI Taxonomy" id="2838549"/>
    <lineage>
        <taxon>Bacteria</taxon>
        <taxon>Bacillati</taxon>
        <taxon>Bacillota</taxon>
        <taxon>Clostridia</taxon>
        <taxon>Lachnospirales</taxon>
        <taxon>Lachnospiraceae</taxon>
        <taxon>Eisenbergiella</taxon>
    </lineage>
</organism>
<dbReference type="PANTHER" id="PTHR39201">
    <property type="entry name" value="EXPORTED PROTEIN-RELATED"/>
    <property type="match status" value="1"/>
</dbReference>
<dbReference type="Gene3D" id="3.40.50.360">
    <property type="match status" value="1"/>
</dbReference>
<dbReference type="PANTHER" id="PTHR39201:SF1">
    <property type="entry name" value="FLAVODOXIN-LIKE DOMAIN-CONTAINING PROTEIN"/>
    <property type="match status" value="1"/>
</dbReference>
<dbReference type="Proteomes" id="UP000823922">
    <property type="component" value="Unassembled WGS sequence"/>
</dbReference>
<evidence type="ECO:0000313" key="4">
    <source>
        <dbReference type="EMBL" id="HJC88054.1"/>
    </source>
</evidence>
<feature type="region of interest" description="Disordered" evidence="1">
    <location>
        <begin position="28"/>
        <end position="83"/>
    </location>
</feature>
<reference evidence="4" key="2">
    <citation type="submission" date="2021-04" db="EMBL/GenBank/DDBJ databases">
        <authorList>
            <person name="Gilroy R."/>
        </authorList>
    </citation>
    <scope>NUCLEOTIDE SEQUENCE</scope>
    <source>
        <strain evidence="4">ChiBcec1-1630</strain>
    </source>
</reference>
<evidence type="ECO:0000256" key="2">
    <source>
        <dbReference type="SAM" id="SignalP"/>
    </source>
</evidence>
<dbReference type="SUPFAM" id="SSF52218">
    <property type="entry name" value="Flavoproteins"/>
    <property type="match status" value="1"/>
</dbReference>
<accession>A0A9D2QL19</accession>
<dbReference type="InterPro" id="IPR008254">
    <property type="entry name" value="Flavodoxin/NO_synth"/>
</dbReference>
<dbReference type="AlphaFoldDB" id="A0A9D2QL19"/>
<keyword evidence="2" id="KW-0732">Signal</keyword>
<gene>
    <name evidence="4" type="ORF">H9926_08575</name>
</gene>